<feature type="domain" description="Plastocyanin-like" evidence="10">
    <location>
        <begin position="392"/>
        <end position="525"/>
    </location>
</feature>
<dbReference type="InterPro" id="IPR033138">
    <property type="entry name" value="Cu_oxidase_CS"/>
</dbReference>
<dbReference type="FunFam" id="2.60.40.420:FF:000070">
    <property type="entry name" value="Potential multicopper ferro-O2-oxidoreductase"/>
    <property type="match status" value="1"/>
</dbReference>
<reference evidence="12 13" key="1">
    <citation type="submission" date="2015-01" db="EMBL/GenBank/DDBJ databases">
        <title>The Genome Sequence of Cryptococcus gattii Ram5.</title>
        <authorList>
            <consortium name="The Broad Institute Genomics Platform"/>
            <person name="Cuomo C."/>
            <person name="Litvintseva A."/>
            <person name="Chen Y."/>
            <person name="Heitman J."/>
            <person name="Sun S."/>
            <person name="Springer D."/>
            <person name="Dromer F."/>
            <person name="Young S."/>
            <person name="Zeng Q."/>
            <person name="Gargeya S."/>
            <person name="Abouelleil A."/>
            <person name="Alvarado L."/>
            <person name="Chapman S.B."/>
            <person name="Gainer-Dewar J."/>
            <person name="Goldberg J."/>
            <person name="Griggs A."/>
            <person name="Gujja S."/>
            <person name="Hansen M."/>
            <person name="Howarth C."/>
            <person name="Imamovic A."/>
            <person name="Larimer J."/>
            <person name="Murphy C."/>
            <person name="Naylor J."/>
            <person name="Pearson M."/>
            <person name="Priest M."/>
            <person name="Roberts A."/>
            <person name="Saif S."/>
            <person name="Shea T."/>
            <person name="Sykes S."/>
            <person name="Wortman J."/>
            <person name="Nusbaum C."/>
            <person name="Birren B."/>
        </authorList>
    </citation>
    <scope>NUCLEOTIDE SEQUENCE [LARGE SCALE GENOMIC DNA]</scope>
    <source>
        <strain evidence="12 13">Ram5</strain>
    </source>
</reference>
<dbReference type="GO" id="GO:0004322">
    <property type="term" value="F:ferroxidase activity"/>
    <property type="evidence" value="ECO:0007669"/>
    <property type="project" value="TreeGrafter"/>
</dbReference>
<dbReference type="PROSITE" id="PS00079">
    <property type="entry name" value="MULTICOPPER_OXIDASE1"/>
    <property type="match status" value="1"/>
</dbReference>
<gene>
    <name evidence="12" type="ORF">I313_00124</name>
</gene>
<keyword evidence="6" id="KW-1015">Disulfide bond</keyword>
<evidence type="ECO:0000259" key="11">
    <source>
        <dbReference type="Pfam" id="PF07732"/>
    </source>
</evidence>
<dbReference type="InterPro" id="IPR044130">
    <property type="entry name" value="CuRO_2_Fet3-like"/>
</dbReference>
<dbReference type="InterPro" id="IPR011706">
    <property type="entry name" value="Cu-oxidase_C"/>
</dbReference>
<keyword evidence="13" id="KW-1185">Reference proteome</keyword>
<dbReference type="FunFam" id="2.60.40.420:FF:000024">
    <property type="entry name" value="FET5p Multicopper oxidase"/>
    <property type="match status" value="1"/>
</dbReference>
<dbReference type="GO" id="GO:0033573">
    <property type="term" value="C:high-affinity iron permease complex"/>
    <property type="evidence" value="ECO:0007669"/>
    <property type="project" value="TreeGrafter"/>
</dbReference>
<evidence type="ECO:0000256" key="4">
    <source>
        <dbReference type="ARBA" id="ARBA00023002"/>
    </source>
</evidence>
<feature type="domain" description="Plastocyanin-like" evidence="11">
    <location>
        <begin position="29"/>
        <end position="146"/>
    </location>
</feature>
<dbReference type="Proteomes" id="UP000053392">
    <property type="component" value="Unassembled WGS sequence"/>
</dbReference>
<dbReference type="OrthoDB" id="2121828at2759"/>
<dbReference type="GO" id="GO:0010106">
    <property type="term" value="P:cellular response to iron ion starvation"/>
    <property type="evidence" value="ECO:0007669"/>
    <property type="project" value="TreeGrafter"/>
</dbReference>
<evidence type="ECO:0000313" key="13">
    <source>
        <dbReference type="Proteomes" id="UP000053392"/>
    </source>
</evidence>
<dbReference type="InterPro" id="IPR045087">
    <property type="entry name" value="Cu-oxidase_fam"/>
</dbReference>
<dbReference type="SUPFAM" id="SSF49503">
    <property type="entry name" value="Cupredoxins"/>
    <property type="match status" value="3"/>
</dbReference>
<dbReference type="InterPro" id="IPR008972">
    <property type="entry name" value="Cupredoxin"/>
</dbReference>
<dbReference type="PANTHER" id="PTHR11709:SF361">
    <property type="entry name" value="IRON TRANSPORT MULTICOPPER OXIDASE FET3"/>
    <property type="match status" value="1"/>
</dbReference>
<dbReference type="CDD" id="cd13877">
    <property type="entry name" value="CuRO_2_Fet3p_like"/>
    <property type="match status" value="1"/>
</dbReference>
<keyword evidence="2" id="KW-0479">Metal-binding</keyword>
<evidence type="ECO:0000256" key="2">
    <source>
        <dbReference type="ARBA" id="ARBA00022723"/>
    </source>
</evidence>
<dbReference type="InterPro" id="IPR001117">
    <property type="entry name" value="Cu-oxidase_2nd"/>
</dbReference>
<dbReference type="AlphaFoldDB" id="A0A0D0TB54"/>
<evidence type="ECO:0000256" key="6">
    <source>
        <dbReference type="ARBA" id="ARBA00023157"/>
    </source>
</evidence>
<dbReference type="GO" id="GO:0033215">
    <property type="term" value="P:reductive iron assimilation"/>
    <property type="evidence" value="ECO:0007669"/>
    <property type="project" value="TreeGrafter"/>
</dbReference>
<evidence type="ECO:0000256" key="3">
    <source>
        <dbReference type="ARBA" id="ARBA00022729"/>
    </source>
</evidence>
<dbReference type="EMBL" id="KN847896">
    <property type="protein sequence ID" value="KIR43282.1"/>
    <property type="molecule type" value="Genomic_DNA"/>
</dbReference>
<evidence type="ECO:0000256" key="7">
    <source>
        <dbReference type="ARBA" id="ARBA00023180"/>
    </source>
</evidence>
<evidence type="ECO:0000259" key="10">
    <source>
        <dbReference type="Pfam" id="PF07731"/>
    </source>
</evidence>
<dbReference type="PANTHER" id="PTHR11709">
    <property type="entry name" value="MULTI-COPPER OXIDASE"/>
    <property type="match status" value="1"/>
</dbReference>
<evidence type="ECO:0000256" key="8">
    <source>
        <dbReference type="SAM" id="SignalP"/>
    </source>
</evidence>
<comment type="similarity">
    <text evidence="1">Belongs to the multicopper oxidase family.</text>
</comment>
<evidence type="ECO:0000313" key="12">
    <source>
        <dbReference type="EMBL" id="KIR43282.1"/>
    </source>
</evidence>
<evidence type="ECO:0000256" key="1">
    <source>
        <dbReference type="ARBA" id="ARBA00010609"/>
    </source>
</evidence>
<feature type="chain" id="PRO_5002237970" evidence="8">
    <location>
        <begin position="21"/>
        <end position="639"/>
    </location>
</feature>
<dbReference type="Pfam" id="PF07731">
    <property type="entry name" value="Cu-oxidase_2"/>
    <property type="match status" value="1"/>
</dbReference>
<organism evidence="12 13">
    <name type="scientific">Cryptococcus deuterogattii Ram5</name>
    <dbReference type="NCBI Taxonomy" id="1296110"/>
    <lineage>
        <taxon>Eukaryota</taxon>
        <taxon>Fungi</taxon>
        <taxon>Dikarya</taxon>
        <taxon>Basidiomycota</taxon>
        <taxon>Agaricomycotina</taxon>
        <taxon>Tremellomycetes</taxon>
        <taxon>Tremellales</taxon>
        <taxon>Cryptococcaceae</taxon>
        <taxon>Cryptococcus</taxon>
        <taxon>Cryptococcus gattii species complex</taxon>
    </lineage>
</organism>
<keyword evidence="5" id="KW-0186">Copper</keyword>
<keyword evidence="4" id="KW-0560">Oxidoreductase</keyword>
<dbReference type="CDD" id="cd13899">
    <property type="entry name" value="CuRO_3_Fet3p"/>
    <property type="match status" value="1"/>
</dbReference>
<accession>A0A0D0TB54</accession>
<feature type="domain" description="Plastocyanin-like" evidence="9">
    <location>
        <begin position="158"/>
        <end position="328"/>
    </location>
</feature>
<dbReference type="InterPro" id="IPR011707">
    <property type="entry name" value="Cu-oxidase-like_N"/>
</dbReference>
<evidence type="ECO:0000259" key="9">
    <source>
        <dbReference type="Pfam" id="PF00394"/>
    </source>
</evidence>
<protein>
    <submittedName>
        <fullName evidence="12">Ferroxidase</fullName>
    </submittedName>
</protein>
<dbReference type="InterPro" id="IPR002355">
    <property type="entry name" value="Cu_oxidase_Cu_BS"/>
</dbReference>
<dbReference type="GO" id="GO:0005507">
    <property type="term" value="F:copper ion binding"/>
    <property type="evidence" value="ECO:0007669"/>
    <property type="project" value="InterPro"/>
</dbReference>
<evidence type="ECO:0000256" key="5">
    <source>
        <dbReference type="ARBA" id="ARBA00023008"/>
    </source>
</evidence>
<dbReference type="PROSITE" id="PS00080">
    <property type="entry name" value="MULTICOPPER_OXIDASE2"/>
    <property type="match status" value="1"/>
</dbReference>
<dbReference type="CDD" id="cd13851">
    <property type="entry name" value="CuRO_1_Fet3p"/>
    <property type="match status" value="1"/>
</dbReference>
<keyword evidence="7" id="KW-0325">Glycoprotein</keyword>
<feature type="signal peptide" evidence="8">
    <location>
        <begin position="1"/>
        <end position="20"/>
    </location>
</feature>
<dbReference type="Gene3D" id="2.60.40.420">
    <property type="entry name" value="Cupredoxins - blue copper proteins"/>
    <property type="match status" value="3"/>
</dbReference>
<dbReference type="Pfam" id="PF00394">
    <property type="entry name" value="Cu-oxidase"/>
    <property type="match status" value="1"/>
</dbReference>
<dbReference type="HOGENOM" id="CLU_006504_7_3_1"/>
<sequence>MPTLSFLFLASATAASVATAAVHDLYWNITYATANPDQLHNKTQAIGVNGTWPPPPIVVNQGDTLTVHAFNGLGSVGTTLHSHGNYFNGSNYYDGAAAVTQCPIPPGETLVYEIPVNDQWGTYWIHGHYDGQYVDGLRAPLIIMPNKTTERTDITWDEDFTIIMGDWYHDTSPYLVSSYFLNWVNPTGAEPIPDSVTFYVMNTTSGEYMSSNIAQGVDVSADVNNNAAIPFEPGKKYRIRFINMSALSMLHIYMGGHTFDIIEVDAVDIEPYQSTNLTVSVAQRYSILVEALNTTDANYAIMFYQDTDMYDTVPDALAVNNSVTLQYDASLGPADMFNITDDTWPMLDDTRFVPLQAKRSAEADVSYELGAYFDTFDDGTNRAAFNNITYVMPTTPSLFTQISMGTDAWDTRIYGQQTHALMMPHLEMIELVIVNWDTGYHPFHLHGHEFQIMAKSFDVTSNDTSINPPVLEKQSNPARRDTIMVPPGGSVHIRFRADNPGAWIFHCHIDWHMDSGLAVIMITDPSYSQLSLKIPQTMKDHCEYWGYSATGNVVGLNSTTDFKGEAIGPLPLVMDWTPKAKGALAGCIIAALAGFASVVWYGAEHLDEKEIEAEIRRKAEIKAASGGKFGMIKKMAKRE</sequence>
<proteinExistence type="inferred from homology"/>
<keyword evidence="3 8" id="KW-0732">Signal</keyword>
<dbReference type="Pfam" id="PF07732">
    <property type="entry name" value="Cu-oxidase_3"/>
    <property type="match status" value="1"/>
</dbReference>
<name>A0A0D0TB54_9TREE</name>